<evidence type="ECO:0000256" key="1">
    <source>
        <dbReference type="SAM" id="Phobius"/>
    </source>
</evidence>
<dbReference type="OrthoDB" id="8067585at2759"/>
<dbReference type="InParanoid" id="A0A7R8UVR3"/>
<keyword evidence="1" id="KW-0472">Membrane</keyword>
<keyword evidence="3" id="KW-1185">Reference proteome</keyword>
<dbReference type="Pfam" id="PF07253">
    <property type="entry name" value="Gypsy"/>
    <property type="match status" value="1"/>
</dbReference>
<feature type="transmembrane region" description="Helical" evidence="1">
    <location>
        <begin position="184"/>
        <end position="203"/>
    </location>
</feature>
<dbReference type="AlphaFoldDB" id="A0A7R8UVR3"/>
<evidence type="ECO:0000313" key="2">
    <source>
        <dbReference type="EMBL" id="CAD7087867.1"/>
    </source>
</evidence>
<sequence>MANRNIIHPPRIQIENENADQIVPPNPPPNEANVTISYEQLTQLVSSLNILLDITNSSCVPNILRSLDSICNKISSQHIPTVEQIAPDMILANDFNGTINIEGAAQKLKVTFVIKFNNATIEVNSQTFISREVTSFEALPAILQLTPREKQYRELLSLEMMKELNINNTKQIELLRAEKENEKWISYGLITTLFVILVIIVLLKMCFQPNIIYEINAPAKDEQTTTHRLVEINPPSSVNISPNIFQHLQKQSLRIQIPPNIPQL</sequence>
<name>A0A7R8UVR3_HERIL</name>
<dbReference type="EMBL" id="LR899012">
    <property type="protein sequence ID" value="CAD7087867.1"/>
    <property type="molecule type" value="Genomic_DNA"/>
</dbReference>
<dbReference type="Proteomes" id="UP000594454">
    <property type="component" value="Chromosome 4"/>
</dbReference>
<proteinExistence type="predicted"/>
<organism evidence="2 3">
    <name type="scientific">Hermetia illucens</name>
    <name type="common">Black soldier fly</name>
    <dbReference type="NCBI Taxonomy" id="343691"/>
    <lineage>
        <taxon>Eukaryota</taxon>
        <taxon>Metazoa</taxon>
        <taxon>Ecdysozoa</taxon>
        <taxon>Arthropoda</taxon>
        <taxon>Hexapoda</taxon>
        <taxon>Insecta</taxon>
        <taxon>Pterygota</taxon>
        <taxon>Neoptera</taxon>
        <taxon>Endopterygota</taxon>
        <taxon>Diptera</taxon>
        <taxon>Brachycera</taxon>
        <taxon>Stratiomyomorpha</taxon>
        <taxon>Stratiomyidae</taxon>
        <taxon>Hermetiinae</taxon>
        <taxon>Hermetia</taxon>
    </lineage>
</organism>
<protein>
    <submittedName>
        <fullName evidence="2">Uncharacterized protein</fullName>
    </submittedName>
</protein>
<accession>A0A7R8UVR3</accession>
<evidence type="ECO:0000313" key="3">
    <source>
        <dbReference type="Proteomes" id="UP000594454"/>
    </source>
</evidence>
<reference evidence="2 3" key="1">
    <citation type="submission" date="2020-11" db="EMBL/GenBank/DDBJ databases">
        <authorList>
            <person name="Wallbank WR R."/>
            <person name="Pardo Diaz C."/>
            <person name="Kozak K."/>
            <person name="Martin S."/>
            <person name="Jiggins C."/>
            <person name="Moest M."/>
            <person name="Warren A I."/>
            <person name="Generalovic N T."/>
            <person name="Byers J.R.P. K."/>
            <person name="Montejo-Kovacevich G."/>
            <person name="Yen C E."/>
        </authorList>
    </citation>
    <scope>NUCLEOTIDE SEQUENCE [LARGE SCALE GENOMIC DNA]</scope>
</reference>
<dbReference type="InterPro" id="IPR009882">
    <property type="entry name" value="Gypsy"/>
</dbReference>
<gene>
    <name evidence="2" type="ORF">HERILL_LOCUS10544</name>
</gene>
<keyword evidence="1" id="KW-0812">Transmembrane</keyword>
<keyword evidence="1" id="KW-1133">Transmembrane helix</keyword>